<gene>
    <name evidence="6" type="ORF">AB8B22_03390</name>
</gene>
<organism evidence="6">
    <name type="scientific">Leptotrichia rugosa</name>
    <dbReference type="NCBI Taxonomy" id="3239302"/>
    <lineage>
        <taxon>Bacteria</taxon>
        <taxon>Fusobacteriati</taxon>
        <taxon>Fusobacteriota</taxon>
        <taxon>Fusobacteriia</taxon>
        <taxon>Fusobacteriales</taxon>
        <taxon>Leptotrichiaceae</taxon>
        <taxon>Leptotrichia</taxon>
    </lineage>
</organism>
<dbReference type="PANTHER" id="PTHR42734:SF17">
    <property type="entry name" value="METAL TRANSPORT SYSTEM ATP-BINDING PROTEIN TM_0124-RELATED"/>
    <property type="match status" value="1"/>
</dbReference>
<evidence type="ECO:0000259" key="5">
    <source>
        <dbReference type="PROSITE" id="PS50893"/>
    </source>
</evidence>
<dbReference type="AlphaFoldDB" id="A0AB39VHB1"/>
<dbReference type="InterPro" id="IPR003439">
    <property type="entry name" value="ABC_transporter-like_ATP-bd"/>
</dbReference>
<dbReference type="InterPro" id="IPR027417">
    <property type="entry name" value="P-loop_NTPase"/>
</dbReference>
<dbReference type="GO" id="GO:0016887">
    <property type="term" value="F:ATP hydrolysis activity"/>
    <property type="evidence" value="ECO:0007669"/>
    <property type="project" value="InterPro"/>
</dbReference>
<reference evidence="6" key="1">
    <citation type="submission" date="2024-07" db="EMBL/GenBank/DDBJ databases">
        <authorList>
            <person name="Li X.-J."/>
            <person name="Wang X."/>
        </authorList>
    </citation>
    <scope>NUCLEOTIDE SEQUENCE</scope>
    <source>
        <strain evidence="6">HSP-334</strain>
    </source>
</reference>
<evidence type="ECO:0000256" key="1">
    <source>
        <dbReference type="ARBA" id="ARBA00005417"/>
    </source>
</evidence>
<dbReference type="GO" id="GO:0005524">
    <property type="term" value="F:ATP binding"/>
    <property type="evidence" value="ECO:0007669"/>
    <property type="project" value="UniProtKB-KW"/>
</dbReference>
<evidence type="ECO:0000256" key="3">
    <source>
        <dbReference type="ARBA" id="ARBA00022741"/>
    </source>
</evidence>
<dbReference type="Gene3D" id="3.40.50.300">
    <property type="entry name" value="P-loop containing nucleotide triphosphate hydrolases"/>
    <property type="match status" value="1"/>
</dbReference>
<comment type="similarity">
    <text evidence="1">Belongs to the ABC transporter superfamily.</text>
</comment>
<evidence type="ECO:0000256" key="4">
    <source>
        <dbReference type="ARBA" id="ARBA00022840"/>
    </source>
</evidence>
<dbReference type="PANTHER" id="PTHR42734">
    <property type="entry name" value="METAL TRANSPORT SYSTEM ATP-BINDING PROTEIN TM_0124-RELATED"/>
    <property type="match status" value="1"/>
</dbReference>
<keyword evidence="4 6" id="KW-0067">ATP-binding</keyword>
<dbReference type="SMART" id="SM00382">
    <property type="entry name" value="AAA"/>
    <property type="match status" value="1"/>
</dbReference>
<dbReference type="KEGG" id="lrug:AB8B22_03390"/>
<proteinExistence type="inferred from homology"/>
<evidence type="ECO:0000313" key="6">
    <source>
        <dbReference type="EMBL" id="XDU67474.1"/>
    </source>
</evidence>
<dbReference type="PROSITE" id="PS50893">
    <property type="entry name" value="ABC_TRANSPORTER_2"/>
    <property type="match status" value="1"/>
</dbReference>
<keyword evidence="3" id="KW-0547">Nucleotide-binding</keyword>
<keyword evidence="2" id="KW-0813">Transport</keyword>
<protein>
    <submittedName>
        <fullName evidence="6">Metal ABC transporter ATP-binding protein</fullName>
    </submittedName>
</protein>
<accession>A0AB39VHB1</accession>
<dbReference type="PROSITE" id="PS00211">
    <property type="entry name" value="ABC_TRANSPORTER_1"/>
    <property type="match status" value="1"/>
</dbReference>
<feature type="domain" description="ABC transporter" evidence="5">
    <location>
        <begin position="8"/>
        <end position="233"/>
    </location>
</feature>
<sequence length="234" mass="27008">MQNNKKLISVKNLNFNYGKDAILSDISLDIYKGKNVAIIGRNGGGKSTLVKLMLGFLKKKSGEIDYYVDKNKIGYLPQIREFDTSFPINIFDLVISGLTKKSNLFKKFSAEDRKRTNDLLAEFEIEKLKDKLISEVSGGQLQRALIARALISSPEILFLDEPESFLDKKFEFELYEKIKQLSDSTIVVISHELDKLCCYVDSIFIVEEEIRIFEDKNEFFKSEFAHRHIHNHKI</sequence>
<dbReference type="RefSeq" id="WP_369711660.1">
    <property type="nucleotide sequence ID" value="NZ_CP165644.1"/>
</dbReference>
<dbReference type="InterPro" id="IPR017871">
    <property type="entry name" value="ABC_transporter-like_CS"/>
</dbReference>
<name>A0AB39VHB1_9FUSO</name>
<dbReference type="SUPFAM" id="SSF52540">
    <property type="entry name" value="P-loop containing nucleoside triphosphate hydrolases"/>
    <property type="match status" value="1"/>
</dbReference>
<dbReference type="InterPro" id="IPR003593">
    <property type="entry name" value="AAA+_ATPase"/>
</dbReference>
<evidence type="ECO:0000256" key="2">
    <source>
        <dbReference type="ARBA" id="ARBA00022448"/>
    </source>
</evidence>
<dbReference type="EMBL" id="CP165644">
    <property type="protein sequence ID" value="XDU67474.1"/>
    <property type="molecule type" value="Genomic_DNA"/>
</dbReference>
<dbReference type="Pfam" id="PF00005">
    <property type="entry name" value="ABC_tran"/>
    <property type="match status" value="1"/>
</dbReference>
<dbReference type="InterPro" id="IPR050153">
    <property type="entry name" value="Metal_Ion_Import_ABC"/>
</dbReference>